<dbReference type="Pfam" id="PF08534">
    <property type="entry name" value="Redoxin"/>
    <property type="match status" value="1"/>
</dbReference>
<protein>
    <submittedName>
        <fullName evidence="4">Thiol-disulfide isomerase/thioredoxin</fullName>
    </submittedName>
</protein>
<dbReference type="PANTHER" id="PTHR42852:SF13">
    <property type="entry name" value="PROTEIN DIPZ"/>
    <property type="match status" value="1"/>
</dbReference>
<sequence>MFNDAESFLQESMDRHKALKTFRARVAWNLTFNYEGTWQGSDPTPRTIVYAAPNRFRIQHGDARLNHLYLCDGKSYQLIMTGFQIPGEQKDVPTSLATSDLVDSHPHFGGSFLYALFGGRENLPLLLGKKNPGTVRFEADSVVEGEPCKTVVFGGGTYYKERRVWISVKDGLVRQVEGSDDPKPLGPEALEENRKQLREIKANPAWKHMTPAQQATLTKRFTKTMTPAARTVETLSELVVNQPIADNEFTVEVSPEAAARNKAEAERLSRGIVQKLGDPAPAFRATVLADGRPLNLAELKGKVVLIDLWATWCGPCVRGLPETLALQKAYERKGVVVLAVSDEDKATVTGFLKANKKLAGLNAVLSPDASKSFGVRAIPTVVVVGRDSKIAAAFVGLQSPQTLRAALDKALAAR</sequence>
<reference evidence="4 5" key="1">
    <citation type="submission" date="2020-08" db="EMBL/GenBank/DDBJ databases">
        <title>Genomic Encyclopedia of Type Strains, Phase IV (KMG-IV): sequencing the most valuable type-strain genomes for metagenomic binning, comparative biology and taxonomic classification.</title>
        <authorList>
            <person name="Goeker M."/>
        </authorList>
    </citation>
    <scope>NUCLEOTIDE SEQUENCE [LARGE SCALE GENOMIC DNA]</scope>
    <source>
        <strain evidence="4 5">DSM 23562</strain>
    </source>
</reference>
<dbReference type="RefSeq" id="WP_184198692.1">
    <property type="nucleotide sequence ID" value="NZ_JACHGW010000003.1"/>
</dbReference>
<accession>A0A7W9W7T0</accession>
<evidence type="ECO:0000256" key="2">
    <source>
        <dbReference type="ARBA" id="ARBA00022748"/>
    </source>
</evidence>
<gene>
    <name evidence="4" type="ORF">HNQ39_003351</name>
</gene>
<dbReference type="PROSITE" id="PS51352">
    <property type="entry name" value="THIOREDOXIN_2"/>
    <property type="match status" value="1"/>
</dbReference>
<dbReference type="CDD" id="cd02966">
    <property type="entry name" value="TlpA_like_family"/>
    <property type="match status" value="1"/>
</dbReference>
<dbReference type="Proteomes" id="UP000520814">
    <property type="component" value="Unassembled WGS sequence"/>
</dbReference>
<keyword evidence="4" id="KW-0413">Isomerase</keyword>
<dbReference type="SUPFAM" id="SSF52833">
    <property type="entry name" value="Thioredoxin-like"/>
    <property type="match status" value="1"/>
</dbReference>
<evidence type="ECO:0000259" key="3">
    <source>
        <dbReference type="PROSITE" id="PS51352"/>
    </source>
</evidence>
<organism evidence="4 5">
    <name type="scientific">Armatimonas rosea</name>
    <dbReference type="NCBI Taxonomy" id="685828"/>
    <lineage>
        <taxon>Bacteria</taxon>
        <taxon>Bacillati</taxon>
        <taxon>Armatimonadota</taxon>
        <taxon>Armatimonadia</taxon>
        <taxon>Armatimonadales</taxon>
        <taxon>Armatimonadaceae</taxon>
        <taxon>Armatimonas</taxon>
    </lineage>
</organism>
<keyword evidence="2" id="KW-0201">Cytochrome c-type biogenesis</keyword>
<dbReference type="InterPro" id="IPR050553">
    <property type="entry name" value="Thioredoxin_ResA/DsbE_sf"/>
</dbReference>
<dbReference type="GO" id="GO:0016853">
    <property type="term" value="F:isomerase activity"/>
    <property type="evidence" value="ECO:0007669"/>
    <property type="project" value="UniProtKB-KW"/>
</dbReference>
<dbReference type="PROSITE" id="PS00194">
    <property type="entry name" value="THIOREDOXIN_1"/>
    <property type="match status" value="1"/>
</dbReference>
<evidence type="ECO:0000313" key="5">
    <source>
        <dbReference type="Proteomes" id="UP000520814"/>
    </source>
</evidence>
<dbReference type="InterPro" id="IPR036249">
    <property type="entry name" value="Thioredoxin-like_sf"/>
</dbReference>
<dbReference type="GO" id="GO:0017004">
    <property type="term" value="P:cytochrome complex assembly"/>
    <property type="evidence" value="ECO:0007669"/>
    <property type="project" value="UniProtKB-KW"/>
</dbReference>
<comment type="subcellular location">
    <subcellularLocation>
        <location evidence="1">Cell envelope</location>
    </subcellularLocation>
</comment>
<dbReference type="InterPro" id="IPR017937">
    <property type="entry name" value="Thioredoxin_CS"/>
</dbReference>
<dbReference type="AlphaFoldDB" id="A0A7W9W7T0"/>
<proteinExistence type="predicted"/>
<dbReference type="PANTHER" id="PTHR42852">
    <property type="entry name" value="THIOL:DISULFIDE INTERCHANGE PROTEIN DSBE"/>
    <property type="match status" value="1"/>
</dbReference>
<dbReference type="Gene3D" id="3.40.30.10">
    <property type="entry name" value="Glutaredoxin"/>
    <property type="match status" value="1"/>
</dbReference>
<evidence type="ECO:0000256" key="1">
    <source>
        <dbReference type="ARBA" id="ARBA00004196"/>
    </source>
</evidence>
<dbReference type="InterPro" id="IPR013740">
    <property type="entry name" value="Redoxin"/>
</dbReference>
<dbReference type="EMBL" id="JACHGW010000003">
    <property type="protein sequence ID" value="MBB6051541.1"/>
    <property type="molecule type" value="Genomic_DNA"/>
</dbReference>
<keyword evidence="5" id="KW-1185">Reference proteome</keyword>
<comment type="caution">
    <text evidence="4">The sequence shown here is derived from an EMBL/GenBank/DDBJ whole genome shotgun (WGS) entry which is preliminary data.</text>
</comment>
<dbReference type="GO" id="GO:0016491">
    <property type="term" value="F:oxidoreductase activity"/>
    <property type="evidence" value="ECO:0007669"/>
    <property type="project" value="InterPro"/>
</dbReference>
<name>A0A7W9W7T0_ARMRO</name>
<dbReference type="GO" id="GO:0030313">
    <property type="term" value="C:cell envelope"/>
    <property type="evidence" value="ECO:0007669"/>
    <property type="project" value="UniProtKB-SubCell"/>
</dbReference>
<feature type="domain" description="Thioredoxin" evidence="3">
    <location>
        <begin position="274"/>
        <end position="412"/>
    </location>
</feature>
<evidence type="ECO:0000313" key="4">
    <source>
        <dbReference type="EMBL" id="MBB6051541.1"/>
    </source>
</evidence>
<dbReference type="InterPro" id="IPR013766">
    <property type="entry name" value="Thioredoxin_domain"/>
</dbReference>